<dbReference type="EC" id="2.3.1.47" evidence="5"/>
<dbReference type="GO" id="GO:0030170">
    <property type="term" value="F:pyridoxal phosphate binding"/>
    <property type="evidence" value="ECO:0007669"/>
    <property type="project" value="InterPro"/>
</dbReference>
<evidence type="ECO:0000256" key="1">
    <source>
        <dbReference type="ARBA" id="ARBA00001933"/>
    </source>
</evidence>
<protein>
    <recommendedName>
        <fullName evidence="5">8-amino-7-oxononanoate synthase</fullName>
        <ecNumber evidence="5">2.3.1.47</ecNumber>
    </recommendedName>
    <alternativeName>
        <fullName evidence="9">7-keto-8-amino-pelargonic acid synthase</fullName>
    </alternativeName>
    <alternativeName>
        <fullName evidence="10">8-amino-7-ketopelargonate synthase</fullName>
    </alternativeName>
</protein>
<dbReference type="Pfam" id="PF00155">
    <property type="entry name" value="Aminotran_1_2"/>
    <property type="match status" value="1"/>
</dbReference>
<dbReference type="GO" id="GO:0009102">
    <property type="term" value="P:biotin biosynthetic process"/>
    <property type="evidence" value="ECO:0007669"/>
    <property type="project" value="UniProtKB-KW"/>
</dbReference>
<evidence type="ECO:0000256" key="2">
    <source>
        <dbReference type="ARBA" id="ARBA00004746"/>
    </source>
</evidence>
<sequence length="385" mass="43457">MSLLDHFANHLDDLKQQGNLRQFTANIQQDRYITIHDKKMLNLASNDYLGLASNIQLREQFFDENPNSARWMSSSSSRLLTGNFAEYEQLEASLSQAFHGRSALLFNSGYHMNIGILPALADSKTLILADKLIHASMIDGIRLSTAKYVRYRHNDLVHLTQLLQKYHADNSFERIIIVTESIFSMDGDETDLAELVRIKKQFSKVMLYVDEAHAIGVRGEQGLGCAEQYGVVDEIDFLVGTFGKAIASIGGYLICHEVIRNYLINSMRPLIFSTAQPPICMAWTDFIFKKVLNLKAERQHLQQISQNLQQAVQFKGFDCPSTSHIVPVIIGESTKTVEKAKALQDAGFYIMPVRPPTVPQNSSRLRISLTAQIQQTDLHQLIDLL</sequence>
<dbReference type="InterPro" id="IPR015424">
    <property type="entry name" value="PyrdxlP-dep_Trfase"/>
</dbReference>
<reference evidence="14" key="1">
    <citation type="journal article" date="2014" name="Int. J. Syst. Evol. Microbiol.">
        <title>Complete genome of a new Firmicutes species belonging to the dominant human colonic microbiota ('Ruminococcus bicirculans') reveals two chromosomes and a selective capacity to utilize plant glucans.</title>
        <authorList>
            <consortium name="NISC Comparative Sequencing Program"/>
            <person name="Wegmann U."/>
            <person name="Louis P."/>
            <person name="Goesmann A."/>
            <person name="Henrissat B."/>
            <person name="Duncan S.H."/>
            <person name="Flint H.J."/>
        </authorList>
    </citation>
    <scope>NUCLEOTIDE SEQUENCE</scope>
    <source>
        <strain evidence="14">KCTC 62575</strain>
    </source>
</reference>
<dbReference type="InterPro" id="IPR015421">
    <property type="entry name" value="PyrdxlP-dep_Trfase_major"/>
</dbReference>
<comment type="pathway">
    <text evidence="2">Cofactor biosynthesis; biotin biosynthesis.</text>
</comment>
<evidence type="ECO:0000256" key="5">
    <source>
        <dbReference type="ARBA" id="ARBA00013187"/>
    </source>
</evidence>
<evidence type="ECO:0000256" key="9">
    <source>
        <dbReference type="ARBA" id="ARBA00032610"/>
    </source>
</evidence>
<reference evidence="15 16" key="2">
    <citation type="submission" date="2018-08" db="EMBL/GenBank/DDBJ databases">
        <title>The draft genome of Acinetobacter sichuanensis strain WCHAc060041.</title>
        <authorList>
            <person name="Qin J."/>
            <person name="Feng Y."/>
            <person name="Zong Z."/>
        </authorList>
    </citation>
    <scope>NUCLEOTIDE SEQUENCE [LARGE SCALE GENOMIC DNA]</scope>
    <source>
        <strain evidence="15 16">WCHAc060041</strain>
    </source>
</reference>
<dbReference type="InterPro" id="IPR004839">
    <property type="entry name" value="Aminotransferase_I/II_large"/>
</dbReference>
<evidence type="ECO:0000256" key="8">
    <source>
        <dbReference type="ARBA" id="ARBA00022898"/>
    </source>
</evidence>
<comment type="catalytic activity">
    <reaction evidence="11">
        <text>6-carboxyhexanoyl-[ACP] + L-alanine + H(+) = (8S)-8-amino-7-oxononanoate + holo-[ACP] + CO2</text>
        <dbReference type="Rhea" id="RHEA:42288"/>
        <dbReference type="Rhea" id="RHEA-COMP:9685"/>
        <dbReference type="Rhea" id="RHEA-COMP:9955"/>
        <dbReference type="ChEBI" id="CHEBI:15378"/>
        <dbReference type="ChEBI" id="CHEBI:16526"/>
        <dbReference type="ChEBI" id="CHEBI:57972"/>
        <dbReference type="ChEBI" id="CHEBI:64479"/>
        <dbReference type="ChEBI" id="CHEBI:78846"/>
        <dbReference type="ChEBI" id="CHEBI:149468"/>
        <dbReference type="EC" id="2.3.1.47"/>
    </reaction>
</comment>
<comment type="caution">
    <text evidence="15">The sequence shown here is derived from an EMBL/GenBank/DDBJ whole genome shotgun (WGS) entry which is preliminary data.</text>
</comment>
<dbReference type="EMBL" id="PYIX02000035">
    <property type="protein sequence ID" value="RFC82396.1"/>
    <property type="molecule type" value="Genomic_DNA"/>
</dbReference>
<evidence type="ECO:0000259" key="13">
    <source>
        <dbReference type="Pfam" id="PF00155"/>
    </source>
</evidence>
<dbReference type="EMBL" id="JBHRSF010000007">
    <property type="protein sequence ID" value="MFC2994422.1"/>
    <property type="molecule type" value="Genomic_DNA"/>
</dbReference>
<evidence type="ECO:0000256" key="7">
    <source>
        <dbReference type="ARBA" id="ARBA00022756"/>
    </source>
</evidence>
<evidence type="ECO:0000313" key="15">
    <source>
        <dbReference type="EMBL" id="RFC82396.1"/>
    </source>
</evidence>
<reference evidence="17" key="3">
    <citation type="journal article" date="2019" name="Int. J. Syst. Evol. Microbiol.">
        <title>The Global Catalogue of Microorganisms (GCM) 10K type strain sequencing project: providing services to taxonomists for standard genome sequencing and annotation.</title>
        <authorList>
            <consortium name="The Broad Institute Genomics Platform"/>
            <consortium name="The Broad Institute Genome Sequencing Center for Infectious Disease"/>
            <person name="Wu L."/>
            <person name="Ma J."/>
        </authorList>
    </citation>
    <scope>NUCLEOTIDE SEQUENCE [LARGE SCALE GENOMIC DNA]</scope>
    <source>
        <strain evidence="17">KCTC 62575</strain>
    </source>
</reference>
<dbReference type="PANTHER" id="PTHR13693:SF100">
    <property type="entry name" value="8-AMINO-7-OXONONANOATE SYNTHASE"/>
    <property type="match status" value="1"/>
</dbReference>
<dbReference type="InterPro" id="IPR001917">
    <property type="entry name" value="Aminotrans_II_pyridoxalP_BS"/>
</dbReference>
<keyword evidence="14" id="KW-0012">Acyltransferase</keyword>
<comment type="cofactor">
    <cofactor evidence="1 12">
        <name>pyridoxal 5'-phosphate</name>
        <dbReference type="ChEBI" id="CHEBI:597326"/>
    </cofactor>
</comment>
<evidence type="ECO:0000256" key="10">
    <source>
        <dbReference type="ARBA" id="ARBA00033381"/>
    </source>
</evidence>
<dbReference type="InterPro" id="IPR015422">
    <property type="entry name" value="PyrdxlP-dep_Trfase_small"/>
</dbReference>
<keyword evidence="7" id="KW-0093">Biotin biosynthesis</keyword>
<dbReference type="RefSeq" id="WP_107009502.1">
    <property type="nucleotide sequence ID" value="NZ_JBHRSF010000007.1"/>
</dbReference>
<evidence type="ECO:0000313" key="14">
    <source>
        <dbReference type="EMBL" id="MFC2994422.1"/>
    </source>
</evidence>
<name>A0A371YLR7_9GAMM</name>
<evidence type="ECO:0000256" key="4">
    <source>
        <dbReference type="ARBA" id="ARBA00011738"/>
    </source>
</evidence>
<evidence type="ECO:0000313" key="16">
    <source>
        <dbReference type="Proteomes" id="UP000240957"/>
    </source>
</evidence>
<gene>
    <name evidence="14" type="ORF">ACFODO_03885</name>
    <name evidence="15" type="ORF">C9E89_016880</name>
</gene>
<dbReference type="Gene3D" id="3.90.1150.10">
    <property type="entry name" value="Aspartate Aminotransferase, domain 1"/>
    <property type="match status" value="1"/>
</dbReference>
<dbReference type="Gene3D" id="3.40.640.10">
    <property type="entry name" value="Type I PLP-dependent aspartate aminotransferase-like (Major domain)"/>
    <property type="match status" value="1"/>
</dbReference>
<keyword evidence="8 12" id="KW-0663">Pyridoxal phosphate</keyword>
<accession>A0A371YLR7</accession>
<dbReference type="GO" id="GO:0008710">
    <property type="term" value="F:8-amino-7-oxononanoate synthase activity"/>
    <property type="evidence" value="ECO:0007669"/>
    <property type="project" value="UniProtKB-EC"/>
</dbReference>
<proteinExistence type="inferred from homology"/>
<dbReference type="PANTHER" id="PTHR13693">
    <property type="entry name" value="CLASS II AMINOTRANSFERASE/8-AMINO-7-OXONONANOATE SYNTHASE"/>
    <property type="match status" value="1"/>
</dbReference>
<dbReference type="InterPro" id="IPR050087">
    <property type="entry name" value="AON_synthase_class-II"/>
</dbReference>
<dbReference type="PROSITE" id="PS00599">
    <property type="entry name" value="AA_TRANSFER_CLASS_2"/>
    <property type="match status" value="1"/>
</dbReference>
<evidence type="ECO:0000313" key="17">
    <source>
        <dbReference type="Proteomes" id="UP001595455"/>
    </source>
</evidence>
<evidence type="ECO:0000256" key="6">
    <source>
        <dbReference type="ARBA" id="ARBA00022679"/>
    </source>
</evidence>
<dbReference type="AlphaFoldDB" id="A0A371YLR7"/>
<dbReference type="Proteomes" id="UP000240957">
    <property type="component" value="Unassembled WGS sequence"/>
</dbReference>
<keyword evidence="6 14" id="KW-0808">Transferase</keyword>
<evidence type="ECO:0000256" key="3">
    <source>
        <dbReference type="ARBA" id="ARBA00010008"/>
    </source>
</evidence>
<organism evidence="15 16">
    <name type="scientific">Acinetobacter sichuanensis</name>
    <dbReference type="NCBI Taxonomy" id="2136183"/>
    <lineage>
        <taxon>Bacteria</taxon>
        <taxon>Pseudomonadati</taxon>
        <taxon>Pseudomonadota</taxon>
        <taxon>Gammaproteobacteria</taxon>
        <taxon>Moraxellales</taxon>
        <taxon>Moraxellaceae</taxon>
        <taxon>Acinetobacter</taxon>
    </lineage>
</organism>
<reference evidence="14" key="4">
    <citation type="submission" date="2024-09" db="EMBL/GenBank/DDBJ databases">
        <authorList>
            <person name="Sun Q."/>
            <person name="Mori K."/>
        </authorList>
    </citation>
    <scope>NUCLEOTIDE SEQUENCE</scope>
    <source>
        <strain evidence="14">KCTC 62575</strain>
    </source>
</reference>
<evidence type="ECO:0000256" key="12">
    <source>
        <dbReference type="RuleBase" id="RU003693"/>
    </source>
</evidence>
<evidence type="ECO:0000256" key="11">
    <source>
        <dbReference type="ARBA" id="ARBA00047715"/>
    </source>
</evidence>
<dbReference type="SUPFAM" id="SSF53383">
    <property type="entry name" value="PLP-dependent transferases"/>
    <property type="match status" value="1"/>
</dbReference>
<comment type="similarity">
    <text evidence="3">Belongs to the class-II pyridoxal-phosphate-dependent aminotransferase family. BioF subfamily.</text>
</comment>
<dbReference type="Proteomes" id="UP001595455">
    <property type="component" value="Unassembled WGS sequence"/>
</dbReference>
<dbReference type="OrthoDB" id="9807157at2"/>
<comment type="subunit">
    <text evidence="4">Homodimer.</text>
</comment>
<keyword evidence="17" id="KW-1185">Reference proteome</keyword>
<feature type="domain" description="Aminotransferase class I/classII large" evidence="13">
    <location>
        <begin position="38"/>
        <end position="383"/>
    </location>
</feature>